<feature type="region of interest" description="Disordered" evidence="1">
    <location>
        <begin position="1"/>
        <end position="21"/>
    </location>
</feature>
<keyword evidence="2" id="KW-1133">Transmembrane helix</keyword>
<organism evidence="3 4">
    <name type="scientific">Gracilibacillus halophilus YIM-C55.5</name>
    <dbReference type="NCBI Taxonomy" id="1308866"/>
    <lineage>
        <taxon>Bacteria</taxon>
        <taxon>Bacillati</taxon>
        <taxon>Bacillota</taxon>
        <taxon>Bacilli</taxon>
        <taxon>Bacillales</taxon>
        <taxon>Bacillaceae</taxon>
        <taxon>Gracilibacillus</taxon>
    </lineage>
</organism>
<feature type="transmembrane region" description="Helical" evidence="2">
    <location>
        <begin position="60"/>
        <end position="81"/>
    </location>
</feature>
<name>N4WT94_9BACI</name>
<protein>
    <recommendedName>
        <fullName evidence="5">DUF4282 domain-containing protein</fullName>
    </recommendedName>
</protein>
<evidence type="ECO:0000256" key="2">
    <source>
        <dbReference type="SAM" id="Phobius"/>
    </source>
</evidence>
<reference evidence="3 4" key="1">
    <citation type="submission" date="2013-03" db="EMBL/GenBank/DDBJ databases">
        <title>Draft genome sequence of Gracibacillus halophilus YIM-C55.5, a moderately halophilic and thermophilic organism from the Xiaochaidamu salt lake.</title>
        <authorList>
            <person name="Sugumar T."/>
            <person name="Polireddy D.R."/>
            <person name="Antony A."/>
            <person name="Madhava Y.R."/>
            <person name="Sivakumar N."/>
        </authorList>
    </citation>
    <scope>NUCLEOTIDE SEQUENCE [LARGE SCALE GENOMIC DNA]</scope>
    <source>
        <strain evidence="3 4">YIM-C55.5</strain>
    </source>
</reference>
<dbReference type="RefSeq" id="WP_003466631.1">
    <property type="nucleotide sequence ID" value="NZ_APML01000019.1"/>
</dbReference>
<keyword evidence="2" id="KW-0472">Membrane</keyword>
<comment type="caution">
    <text evidence="3">The sequence shown here is derived from an EMBL/GenBank/DDBJ whole genome shotgun (WGS) entry which is preliminary data.</text>
</comment>
<accession>N4WT94</accession>
<gene>
    <name evidence="3" type="ORF">J416_06048</name>
</gene>
<evidence type="ECO:0000256" key="1">
    <source>
        <dbReference type="SAM" id="MobiDB-lite"/>
    </source>
</evidence>
<feature type="transmembrane region" description="Helical" evidence="2">
    <location>
        <begin position="28"/>
        <end position="48"/>
    </location>
</feature>
<sequence length="105" mass="11915">MSEDNENFNDMSFRSPRKDGTPVNTMSVILYYIGWLIIGLGLITGLVLATDYHQFILPQFLLWAGPCMISGIFFFALGEIVKQLTIINHRLHDQTFSSDGEQEKS</sequence>
<dbReference type="PATRIC" id="fig|1308866.3.peg.1226"/>
<dbReference type="Proteomes" id="UP000012283">
    <property type="component" value="Unassembled WGS sequence"/>
</dbReference>
<dbReference type="AlphaFoldDB" id="N4WT94"/>
<dbReference type="STRING" id="1308866.J416_06048"/>
<evidence type="ECO:0008006" key="5">
    <source>
        <dbReference type="Google" id="ProtNLM"/>
    </source>
</evidence>
<proteinExistence type="predicted"/>
<evidence type="ECO:0000313" key="4">
    <source>
        <dbReference type="Proteomes" id="UP000012283"/>
    </source>
</evidence>
<keyword evidence="4" id="KW-1185">Reference proteome</keyword>
<keyword evidence="2" id="KW-0812">Transmembrane</keyword>
<dbReference type="EMBL" id="APML01000019">
    <property type="protein sequence ID" value="ENH97550.1"/>
    <property type="molecule type" value="Genomic_DNA"/>
</dbReference>
<evidence type="ECO:0000313" key="3">
    <source>
        <dbReference type="EMBL" id="ENH97550.1"/>
    </source>
</evidence>